<dbReference type="OrthoDB" id="1525222at2"/>
<dbReference type="Proteomes" id="UP000289792">
    <property type="component" value="Unassembled WGS sequence"/>
</dbReference>
<evidence type="ECO:0000256" key="1">
    <source>
        <dbReference type="SAM" id="Coils"/>
    </source>
</evidence>
<evidence type="ECO:0000313" key="3">
    <source>
        <dbReference type="EMBL" id="RXJ52155.1"/>
    </source>
</evidence>
<evidence type="ECO:0000313" key="4">
    <source>
        <dbReference type="Proteomes" id="UP000289792"/>
    </source>
</evidence>
<reference evidence="3 4" key="1">
    <citation type="submission" date="2019-01" db="EMBL/GenBank/DDBJ databases">
        <title>Genome sequence of the Antarctic species Gelidibacter gilvus ACAM 158(T).</title>
        <authorList>
            <person name="Bowman J.P."/>
        </authorList>
    </citation>
    <scope>NUCLEOTIDE SEQUENCE [LARGE SCALE GENOMIC DNA]</scope>
    <source>
        <strain evidence="3 4">IC158</strain>
    </source>
</reference>
<dbReference type="RefSeq" id="WP_129015291.1">
    <property type="nucleotide sequence ID" value="NZ_SDDZ01000001.1"/>
</dbReference>
<keyword evidence="4" id="KW-1185">Reference proteome</keyword>
<accession>A0A4Q0XK83</accession>
<organism evidence="3 4">
    <name type="scientific">Gelidibacter gilvus</name>
    <dbReference type="NCBI Taxonomy" id="59602"/>
    <lineage>
        <taxon>Bacteria</taxon>
        <taxon>Pseudomonadati</taxon>
        <taxon>Bacteroidota</taxon>
        <taxon>Flavobacteriia</taxon>
        <taxon>Flavobacteriales</taxon>
        <taxon>Flavobacteriaceae</taxon>
        <taxon>Gelidibacter</taxon>
    </lineage>
</organism>
<dbReference type="EMBL" id="SDDZ01000001">
    <property type="protein sequence ID" value="RXJ52155.1"/>
    <property type="molecule type" value="Genomic_DNA"/>
</dbReference>
<protein>
    <submittedName>
        <fullName evidence="3">DUF4296 domain-containing protein</fullName>
    </submittedName>
</protein>
<sequence>MKHFFYILILISFVGCNTINRPKKPKDLISTDKMSAIMYDLYILNAAKGVNKKVLELNGIMPLEYVYKKHGIDSLQFAQSNTYYAYDTKVYAELVEKVKADLEKDKVLYEKLTKEDQQAKDSIRKLSKKVIDTIRVLEIDSIN</sequence>
<feature type="domain" description="DUF4296" evidence="2">
    <location>
        <begin position="25"/>
        <end position="106"/>
    </location>
</feature>
<gene>
    <name evidence="3" type="ORF">ESZ48_00150</name>
</gene>
<evidence type="ECO:0000259" key="2">
    <source>
        <dbReference type="Pfam" id="PF14129"/>
    </source>
</evidence>
<feature type="coiled-coil region" evidence="1">
    <location>
        <begin position="95"/>
        <end position="129"/>
    </location>
</feature>
<dbReference type="Pfam" id="PF14129">
    <property type="entry name" value="DUF4296"/>
    <property type="match status" value="1"/>
</dbReference>
<dbReference type="AlphaFoldDB" id="A0A4Q0XK83"/>
<dbReference type="PROSITE" id="PS51257">
    <property type="entry name" value="PROKAR_LIPOPROTEIN"/>
    <property type="match status" value="1"/>
</dbReference>
<keyword evidence="1" id="KW-0175">Coiled coil</keyword>
<proteinExistence type="predicted"/>
<comment type="caution">
    <text evidence="3">The sequence shown here is derived from an EMBL/GenBank/DDBJ whole genome shotgun (WGS) entry which is preliminary data.</text>
</comment>
<name>A0A4Q0XK83_9FLAO</name>
<dbReference type="InterPro" id="IPR025381">
    <property type="entry name" value="DUF4296"/>
</dbReference>